<evidence type="ECO:0000313" key="14">
    <source>
        <dbReference type="Proteomes" id="UP000030635"/>
    </source>
</evidence>
<evidence type="ECO:0000259" key="12">
    <source>
        <dbReference type="Pfam" id="PF02581"/>
    </source>
</evidence>
<evidence type="ECO:0000256" key="8">
    <source>
        <dbReference type="ARBA" id="ARBA00047883"/>
    </source>
</evidence>
<feature type="binding site" evidence="9">
    <location>
        <position position="71"/>
    </location>
    <ligand>
        <name>Mg(2+)</name>
        <dbReference type="ChEBI" id="CHEBI:18420"/>
    </ligand>
</feature>
<comment type="catalytic activity">
    <reaction evidence="6 9 10">
        <text>4-methyl-5-(2-phosphooxyethyl)-thiazole + 4-amino-2-methyl-5-(diphosphooxymethyl)pyrimidine + H(+) = thiamine phosphate + diphosphate</text>
        <dbReference type="Rhea" id="RHEA:22328"/>
        <dbReference type="ChEBI" id="CHEBI:15378"/>
        <dbReference type="ChEBI" id="CHEBI:33019"/>
        <dbReference type="ChEBI" id="CHEBI:37575"/>
        <dbReference type="ChEBI" id="CHEBI:57841"/>
        <dbReference type="ChEBI" id="CHEBI:58296"/>
        <dbReference type="EC" id="2.5.1.3"/>
    </reaction>
</comment>
<protein>
    <recommendedName>
        <fullName evidence="9">Thiamine-phosphate synthase</fullName>
        <shortName evidence="9">TP synthase</shortName>
        <shortName evidence="9">TPS</shortName>
        <ecNumber evidence="9">2.5.1.3</ecNumber>
    </recommendedName>
    <alternativeName>
        <fullName evidence="9">Thiamine-phosphate pyrophosphorylase</fullName>
        <shortName evidence="9">TMP pyrophosphorylase</shortName>
        <shortName evidence="9">TMP-PPase</shortName>
    </alternativeName>
</protein>
<feature type="domain" description="Thiamine phosphate synthase/TenI" evidence="12">
    <location>
        <begin position="9"/>
        <end position="187"/>
    </location>
</feature>
<evidence type="ECO:0000256" key="9">
    <source>
        <dbReference type="HAMAP-Rule" id="MF_00097"/>
    </source>
</evidence>
<feature type="binding site" evidence="9">
    <location>
        <position position="90"/>
    </location>
    <ligand>
        <name>Mg(2+)</name>
        <dbReference type="ChEBI" id="CHEBI:18420"/>
    </ligand>
</feature>
<dbReference type="OrthoDB" id="9812206at2"/>
<dbReference type="HAMAP" id="MF_00097">
    <property type="entry name" value="TMP_synthase"/>
    <property type="match status" value="1"/>
</dbReference>
<evidence type="ECO:0000256" key="2">
    <source>
        <dbReference type="ARBA" id="ARBA00022679"/>
    </source>
</evidence>
<dbReference type="InterPro" id="IPR036206">
    <property type="entry name" value="ThiamineP_synth_sf"/>
</dbReference>
<evidence type="ECO:0000256" key="4">
    <source>
        <dbReference type="ARBA" id="ARBA00022842"/>
    </source>
</evidence>
<dbReference type="PANTHER" id="PTHR20857">
    <property type="entry name" value="THIAMINE-PHOSPHATE PYROPHOSPHORYLASE"/>
    <property type="match status" value="1"/>
</dbReference>
<accession>A0A0A7G054</accession>
<gene>
    <name evidence="9 13" type="primary">thiE</name>
    <name evidence="13" type="ORF">U729_385</name>
</gene>
<organism evidence="13 14">
    <name type="scientific">Clostridium baratii str. Sullivan</name>
    <dbReference type="NCBI Taxonomy" id="1415775"/>
    <lineage>
        <taxon>Bacteria</taxon>
        <taxon>Bacillati</taxon>
        <taxon>Bacillota</taxon>
        <taxon>Clostridia</taxon>
        <taxon>Eubacteriales</taxon>
        <taxon>Clostridiaceae</taxon>
        <taxon>Clostridium</taxon>
    </lineage>
</organism>
<dbReference type="FunFam" id="3.20.20.70:FF:000096">
    <property type="entry name" value="Thiamine-phosphate synthase"/>
    <property type="match status" value="1"/>
</dbReference>
<dbReference type="GO" id="GO:0004789">
    <property type="term" value="F:thiamine-phosphate diphosphorylase activity"/>
    <property type="evidence" value="ECO:0007669"/>
    <property type="project" value="UniProtKB-UniRule"/>
</dbReference>
<feature type="binding site" evidence="9">
    <location>
        <begin position="38"/>
        <end position="42"/>
    </location>
    <ligand>
        <name>4-amino-2-methyl-5-(diphosphooxymethyl)pyrimidine</name>
        <dbReference type="ChEBI" id="CHEBI:57841"/>
    </ligand>
</feature>
<sequence>MKNFNDKKVYLVTDYRLPFEELMLKVEEALKSGVKLIQYRDKNVDTKIMCDRALRLLNLCKKYNATFLVNDRIDVALAVDAHGVHLGQEDMDCAIARKLLGKNKIIGVSTKTLEESKKALEDGADYLGCGAIYSTSTKDTSVIRIEDLKEIKENIPLFIYGIGGINTSNITNELKEVLDGVAVITAILNSNNIEKEGRKFNEILE</sequence>
<dbReference type="HOGENOM" id="CLU_018272_3_2_9"/>
<evidence type="ECO:0000313" key="13">
    <source>
        <dbReference type="EMBL" id="AIY84456.1"/>
    </source>
</evidence>
<name>A0A0A7G054_9CLOT</name>
<keyword evidence="2 9" id="KW-0808">Transferase</keyword>
<dbReference type="GO" id="GO:0000287">
    <property type="term" value="F:magnesium ion binding"/>
    <property type="evidence" value="ECO:0007669"/>
    <property type="project" value="UniProtKB-UniRule"/>
</dbReference>
<feature type="binding site" evidence="9">
    <location>
        <position position="109"/>
    </location>
    <ligand>
        <name>4-amino-2-methyl-5-(diphosphooxymethyl)pyrimidine</name>
        <dbReference type="ChEBI" id="CHEBI:57841"/>
    </ligand>
</feature>
<comment type="catalytic activity">
    <reaction evidence="7 9 10">
        <text>2-(2-carboxy-4-methylthiazol-5-yl)ethyl phosphate + 4-amino-2-methyl-5-(diphosphooxymethyl)pyrimidine + 2 H(+) = thiamine phosphate + CO2 + diphosphate</text>
        <dbReference type="Rhea" id="RHEA:47848"/>
        <dbReference type="ChEBI" id="CHEBI:15378"/>
        <dbReference type="ChEBI" id="CHEBI:16526"/>
        <dbReference type="ChEBI" id="CHEBI:33019"/>
        <dbReference type="ChEBI" id="CHEBI:37575"/>
        <dbReference type="ChEBI" id="CHEBI:57841"/>
        <dbReference type="ChEBI" id="CHEBI:62890"/>
        <dbReference type="EC" id="2.5.1.3"/>
    </reaction>
</comment>
<evidence type="ECO:0000256" key="3">
    <source>
        <dbReference type="ARBA" id="ARBA00022723"/>
    </source>
</evidence>
<dbReference type="KEGG" id="cbv:U729_385"/>
<dbReference type="EMBL" id="CP006905">
    <property type="protein sequence ID" value="AIY84456.1"/>
    <property type="molecule type" value="Genomic_DNA"/>
</dbReference>
<comment type="similarity">
    <text evidence="9 10">Belongs to the thiamine-phosphate synthase family.</text>
</comment>
<evidence type="ECO:0000256" key="10">
    <source>
        <dbReference type="RuleBase" id="RU003826"/>
    </source>
</evidence>
<dbReference type="InterPro" id="IPR013785">
    <property type="entry name" value="Aldolase_TIM"/>
</dbReference>
<evidence type="ECO:0000256" key="6">
    <source>
        <dbReference type="ARBA" id="ARBA00047334"/>
    </source>
</evidence>
<feature type="binding site" evidence="9">
    <location>
        <position position="70"/>
    </location>
    <ligand>
        <name>4-amino-2-methyl-5-(diphosphooxymethyl)pyrimidine</name>
        <dbReference type="ChEBI" id="CHEBI:57841"/>
    </ligand>
</feature>
<dbReference type="UniPathway" id="UPA00060">
    <property type="reaction ID" value="UER00141"/>
</dbReference>
<comment type="function">
    <text evidence="9">Condenses 4-methyl-5-(beta-hydroxyethyl)thiazole monophosphate (THZ-P) and 2-methyl-4-amino-5-hydroxymethyl pyrimidine pyrophosphate (HMP-PP) to form thiamine monophosphate (TMP).</text>
</comment>
<comment type="catalytic activity">
    <reaction evidence="8 9 10">
        <text>2-[(2R,5Z)-2-carboxy-4-methylthiazol-5(2H)-ylidene]ethyl phosphate + 4-amino-2-methyl-5-(diphosphooxymethyl)pyrimidine + 2 H(+) = thiamine phosphate + CO2 + diphosphate</text>
        <dbReference type="Rhea" id="RHEA:47844"/>
        <dbReference type="ChEBI" id="CHEBI:15378"/>
        <dbReference type="ChEBI" id="CHEBI:16526"/>
        <dbReference type="ChEBI" id="CHEBI:33019"/>
        <dbReference type="ChEBI" id="CHEBI:37575"/>
        <dbReference type="ChEBI" id="CHEBI:57841"/>
        <dbReference type="ChEBI" id="CHEBI:62899"/>
        <dbReference type="EC" id="2.5.1.3"/>
    </reaction>
</comment>
<feature type="binding site" evidence="9">
    <location>
        <position position="138"/>
    </location>
    <ligand>
        <name>4-amino-2-methyl-5-(diphosphooxymethyl)pyrimidine</name>
        <dbReference type="ChEBI" id="CHEBI:57841"/>
    </ligand>
</feature>
<dbReference type="STRING" id="1561.NPD11_2619"/>
<dbReference type="PANTHER" id="PTHR20857:SF23">
    <property type="entry name" value="THIAMINE BIOSYNTHETIC BIFUNCTIONAL ENZYME"/>
    <property type="match status" value="1"/>
</dbReference>
<dbReference type="InterPro" id="IPR034291">
    <property type="entry name" value="TMP_synthase"/>
</dbReference>
<evidence type="ECO:0000256" key="11">
    <source>
        <dbReference type="RuleBase" id="RU004253"/>
    </source>
</evidence>
<dbReference type="Pfam" id="PF02581">
    <property type="entry name" value="TMP-TENI"/>
    <property type="match status" value="1"/>
</dbReference>
<feature type="binding site" evidence="9">
    <location>
        <begin position="184"/>
        <end position="185"/>
    </location>
    <ligand>
        <name>2-[(2R,5Z)-2-carboxy-4-methylthiazol-5(2H)-ylidene]ethyl phosphate</name>
        <dbReference type="ChEBI" id="CHEBI:62899"/>
    </ligand>
</feature>
<dbReference type="EC" id="2.5.1.3" evidence="9"/>
<keyword evidence="4 9" id="KW-0460">Magnesium</keyword>
<dbReference type="Proteomes" id="UP000030635">
    <property type="component" value="Chromosome"/>
</dbReference>
<dbReference type="RefSeq" id="WP_039311233.1">
    <property type="nucleotide sequence ID" value="NZ_CP006905.1"/>
</dbReference>
<evidence type="ECO:0000256" key="1">
    <source>
        <dbReference type="ARBA" id="ARBA00005165"/>
    </source>
</evidence>
<keyword evidence="5 9" id="KW-0784">Thiamine biosynthesis</keyword>
<dbReference type="AlphaFoldDB" id="A0A0A7G054"/>
<dbReference type="SUPFAM" id="SSF51391">
    <property type="entry name" value="Thiamin phosphate synthase"/>
    <property type="match status" value="1"/>
</dbReference>
<feature type="binding site" evidence="9">
    <location>
        <begin position="135"/>
        <end position="137"/>
    </location>
    <ligand>
        <name>2-[(2R,5Z)-2-carboxy-4-methylthiazol-5(2H)-ylidene]ethyl phosphate</name>
        <dbReference type="ChEBI" id="CHEBI:62899"/>
    </ligand>
</feature>
<dbReference type="NCBIfam" id="TIGR00693">
    <property type="entry name" value="thiE"/>
    <property type="match status" value="1"/>
</dbReference>
<evidence type="ECO:0000256" key="5">
    <source>
        <dbReference type="ARBA" id="ARBA00022977"/>
    </source>
</evidence>
<dbReference type="InterPro" id="IPR022998">
    <property type="entry name" value="ThiamineP_synth_TenI"/>
</dbReference>
<dbReference type="GO" id="GO:0009229">
    <property type="term" value="P:thiamine diphosphate biosynthetic process"/>
    <property type="evidence" value="ECO:0007669"/>
    <property type="project" value="UniProtKB-UniRule"/>
</dbReference>
<dbReference type="GO" id="GO:0005737">
    <property type="term" value="C:cytoplasm"/>
    <property type="evidence" value="ECO:0007669"/>
    <property type="project" value="TreeGrafter"/>
</dbReference>
<dbReference type="GO" id="GO:0009228">
    <property type="term" value="P:thiamine biosynthetic process"/>
    <property type="evidence" value="ECO:0007669"/>
    <property type="project" value="UniProtKB-KW"/>
</dbReference>
<comment type="pathway">
    <text evidence="1 9 11">Cofactor biosynthesis; thiamine diphosphate biosynthesis; thiamine phosphate from 4-amino-2-methyl-5-diphosphomethylpyrimidine and 4-methyl-5-(2-phosphoethyl)-thiazole: step 1/1.</text>
</comment>
<dbReference type="Gene3D" id="3.20.20.70">
    <property type="entry name" value="Aldolase class I"/>
    <property type="match status" value="1"/>
</dbReference>
<reference evidence="13 14" key="1">
    <citation type="journal article" date="2015" name="Infect. Genet. Evol.">
        <title>Genomic sequences of six botulinum neurotoxin-producing strains representing three clostridial species illustrate the mobility and diversity of botulinum neurotoxin genes.</title>
        <authorList>
            <person name="Smith T.J."/>
            <person name="Hill K.K."/>
            <person name="Xie G."/>
            <person name="Foley B.T."/>
            <person name="Williamson C.H."/>
            <person name="Foster J.T."/>
            <person name="Johnson S.L."/>
            <person name="Chertkov O."/>
            <person name="Teshima H."/>
            <person name="Gibbons H.S."/>
            <person name="Johnsky L.A."/>
            <person name="Karavis M.A."/>
            <person name="Smith L.A."/>
        </authorList>
    </citation>
    <scope>NUCLEOTIDE SEQUENCE [LARGE SCALE GENOMIC DNA]</scope>
    <source>
        <strain evidence="13">Sullivan</strain>
    </source>
</reference>
<proteinExistence type="inferred from homology"/>
<dbReference type="eggNOG" id="COG0352">
    <property type="taxonomic scope" value="Bacteria"/>
</dbReference>
<feature type="binding site" evidence="9">
    <location>
        <position position="164"/>
    </location>
    <ligand>
        <name>2-[(2R,5Z)-2-carboxy-4-methylthiazol-5(2H)-ylidene]ethyl phosphate</name>
        <dbReference type="ChEBI" id="CHEBI:62899"/>
    </ligand>
</feature>
<keyword evidence="14" id="KW-1185">Reference proteome</keyword>
<dbReference type="CDD" id="cd00564">
    <property type="entry name" value="TMP_TenI"/>
    <property type="match status" value="1"/>
</dbReference>
<comment type="cofactor">
    <cofactor evidence="9">
        <name>Mg(2+)</name>
        <dbReference type="ChEBI" id="CHEBI:18420"/>
    </cofactor>
    <text evidence="9">Binds 1 Mg(2+) ion per subunit.</text>
</comment>
<keyword evidence="3 9" id="KW-0479">Metal-binding</keyword>
<evidence type="ECO:0000256" key="7">
    <source>
        <dbReference type="ARBA" id="ARBA00047851"/>
    </source>
</evidence>